<name>M0HKH3_HALGM</name>
<proteinExistence type="predicted"/>
<evidence type="ECO:0000256" key="1">
    <source>
        <dbReference type="SAM" id="MobiDB-lite"/>
    </source>
</evidence>
<feature type="domain" description="TraD/TraG TraM recognition site" evidence="2">
    <location>
        <begin position="669"/>
        <end position="743"/>
    </location>
</feature>
<feature type="region of interest" description="Disordered" evidence="1">
    <location>
        <begin position="1150"/>
        <end position="1177"/>
    </location>
</feature>
<comment type="caution">
    <text evidence="3">The sequence shown here is derived from an EMBL/GenBank/DDBJ whole genome shotgun (WGS) entry which is preliminary data.</text>
</comment>
<dbReference type="Proteomes" id="UP000011571">
    <property type="component" value="Unassembled WGS sequence"/>
</dbReference>
<evidence type="ECO:0000313" key="4">
    <source>
        <dbReference type="Proteomes" id="UP000011571"/>
    </source>
</evidence>
<dbReference type="PANTHER" id="PTHR30121:SF6">
    <property type="entry name" value="SLR6007 PROTEIN"/>
    <property type="match status" value="1"/>
</dbReference>
<dbReference type="Pfam" id="PF12696">
    <property type="entry name" value="TraG-D_C"/>
    <property type="match status" value="1"/>
</dbReference>
<gene>
    <name evidence="3" type="ORF">C454_04677</name>
</gene>
<dbReference type="InterPro" id="IPR051162">
    <property type="entry name" value="T4SS_component"/>
</dbReference>
<feature type="compositionally biased region" description="Low complexity" evidence="1">
    <location>
        <begin position="102"/>
        <end position="111"/>
    </location>
</feature>
<evidence type="ECO:0000313" key="3">
    <source>
        <dbReference type="EMBL" id="ELZ83579.1"/>
    </source>
</evidence>
<evidence type="ECO:0000259" key="2">
    <source>
        <dbReference type="Pfam" id="PF12696"/>
    </source>
</evidence>
<dbReference type="PATRIC" id="fig|1227459.3.peg.883"/>
<dbReference type="InterPro" id="IPR027417">
    <property type="entry name" value="P-loop_NTPase"/>
</dbReference>
<dbReference type="RefSeq" id="WP_004973080.1">
    <property type="nucleotide sequence ID" value="NZ_AOLJ01000011.1"/>
</dbReference>
<dbReference type="EMBL" id="AOLJ01000011">
    <property type="protein sequence ID" value="ELZ83579.1"/>
    <property type="molecule type" value="Genomic_DNA"/>
</dbReference>
<sequence>MGTIQSTATRSFIRLRPTTDSFDPTTVAAQFTRLFDLLSAPTDQPTLEWLLVTDGSPASTIDYTLSIDGDLGGAIDSWCRELVPDSFEITTTTTDPLDRLSPAEPDAAPEAEALERYRPPRYRAVEFVGCPDRRDDWQTTLTPYDAFHETDTRPPLATVVSTLANATVPMAVQVLVTPHADWRHHARDRRRRLTNGRDTLSQRLVDDWITSTNTDANTADPTVNSRLDALDDKDARRSFTVTARAVATTTDPDESLPELTTLQTAFAPLSGDHYYIEGRERTGDDAQAVFEALRNRVAVDPEHMSLRTKLPWTDHASPALVMDGRELPALCLLDASALPADAQRALAPTPTDEHGLTRPARDRLERYRDPGMTLGYAQSADGEADAAPISLPPSLQPLHVGWFGRTGSGKSTSLVTAMLDNHDATAGADILIDPKGDGMAADYLRAHYARHGSLENVYYFDCTETLPALSFFDIRDQLDAGIDRTTAVEDVVDHYVDILIGIMGRDRFEQAVRSPDIIRYVLKAMFDPVHGADAFTHREFQTAVARLHETRDPPPVVDDDLQAMLAGVAANSKRSFDELMQGVANRIEKVPLDARLAQLFNHVHAEDGTGPRFDLRSHLDDNAVIIIDTGGLRPASRRVITLVLLSSLWTALRRRTQHHPDGDHDHPLVNLYLEEASQLSTSSLLSKLLSQSRSFGLSMTLAMQFPAQLREANPEAYREVLNNVSTIVTGNVAVDPEFSHRFATTDHPANEVQARLRALRRGQWLTTLPAGFGHAEPTPFVLQSAPLPAGHPEGHLPFSDARETAFAATCDLLEARSRDAHGLAVDAQRRRSQQAPTPTSDNPTGTPEATARTPESTTQPPEESADAPWNAPIPEARVNSTLPYTSRLPPTVVYDPEAHAAKCDECSTRYDPSLTGLKNAIGCCHSLDEVDRDDIPISNVPLTLTPEERRKSVFTDAQLRFLQAVYSAHQRRFDTEFEYDILYDSMVRLQEYTGIDHASVRELVDGGTLALDCTYPHKLYTVTPKGRRAIGVRHREGVAYGHRRGDLSESSLHVVMVEVGRRYLEQAFVEDDDSAAVEAVSYFDHEGSRLDAVCLDADGEIVVTLEAERVNNDLLTAVPEDFDKMAACDPEAAIWVVKNRADAHEVLRGLNEPKEGPPRVEKTYSTNSPPKTFQIDQPGFSEMHTLQQLRDSTLDHS</sequence>
<organism evidence="3 4">
    <name type="scientific">Haloferax gibbonsii (strain ATCC 33959 / DSM 4427 / JCM 8863 / NBRC 102184 / NCIMB 2188 / Ma 2.38)</name>
    <dbReference type="NCBI Taxonomy" id="1227459"/>
    <lineage>
        <taxon>Archaea</taxon>
        <taxon>Methanobacteriati</taxon>
        <taxon>Methanobacteriota</taxon>
        <taxon>Stenosarchaea group</taxon>
        <taxon>Halobacteria</taxon>
        <taxon>Halobacteriales</taxon>
        <taxon>Haloferacaceae</taxon>
        <taxon>Haloferax</taxon>
    </lineage>
</organism>
<feature type="compositionally biased region" description="Basic and acidic residues" evidence="1">
    <location>
        <begin position="1150"/>
        <end position="1162"/>
    </location>
</feature>
<reference evidence="3 4" key="1">
    <citation type="journal article" date="2014" name="PLoS Genet.">
        <title>Phylogenetically driven sequencing of extremely halophilic archaea reveals strategies for static and dynamic osmo-response.</title>
        <authorList>
            <person name="Becker E.A."/>
            <person name="Seitzer P.M."/>
            <person name="Tritt A."/>
            <person name="Larsen D."/>
            <person name="Krusor M."/>
            <person name="Yao A.I."/>
            <person name="Wu D."/>
            <person name="Madern D."/>
            <person name="Eisen J.A."/>
            <person name="Darling A.E."/>
            <person name="Facciotti M.T."/>
        </authorList>
    </citation>
    <scope>NUCLEOTIDE SEQUENCE [LARGE SCALE GENOMIC DNA]</scope>
    <source>
        <strain evidence="4">ATCC 33959 / DSM 4427 / JCM 8863 / NBRC 102184 / NCIMB 2188 / Ma 2.38</strain>
    </source>
</reference>
<accession>M0HKH3</accession>
<dbReference type="SUPFAM" id="SSF52540">
    <property type="entry name" value="P-loop containing nucleoside triphosphate hydrolases"/>
    <property type="match status" value="1"/>
</dbReference>
<keyword evidence="4" id="KW-1185">Reference proteome</keyword>
<feature type="compositionally biased region" description="Polar residues" evidence="1">
    <location>
        <begin position="833"/>
        <end position="861"/>
    </location>
</feature>
<feature type="region of interest" description="Disordered" evidence="1">
    <location>
        <begin position="825"/>
        <end position="873"/>
    </location>
</feature>
<dbReference type="Gene3D" id="3.40.50.300">
    <property type="entry name" value="P-loop containing nucleotide triphosphate hydrolases"/>
    <property type="match status" value="2"/>
</dbReference>
<dbReference type="PANTHER" id="PTHR30121">
    <property type="entry name" value="UNCHARACTERIZED PROTEIN YJGR-RELATED"/>
    <property type="match status" value="1"/>
</dbReference>
<dbReference type="AlphaFoldDB" id="M0HKH3"/>
<feature type="compositionally biased region" description="Polar residues" evidence="1">
    <location>
        <begin position="1163"/>
        <end position="1175"/>
    </location>
</feature>
<dbReference type="InterPro" id="IPR032689">
    <property type="entry name" value="TraG-D_C"/>
</dbReference>
<protein>
    <recommendedName>
        <fullName evidence="2">TraD/TraG TraM recognition site domain-containing protein</fullName>
    </recommendedName>
</protein>
<feature type="region of interest" description="Disordered" evidence="1">
    <location>
        <begin position="93"/>
        <end position="112"/>
    </location>
</feature>